<evidence type="ECO:0000256" key="1">
    <source>
        <dbReference type="SAM" id="Phobius"/>
    </source>
</evidence>
<dbReference type="InParanoid" id="A0A6C2YRG8"/>
<evidence type="ECO:0000313" key="2">
    <source>
        <dbReference type="EMBL" id="VIP04258.1"/>
    </source>
</evidence>
<organism evidence="2">
    <name type="scientific">Tuwongella immobilis</name>
    <dbReference type="NCBI Taxonomy" id="692036"/>
    <lineage>
        <taxon>Bacteria</taxon>
        <taxon>Pseudomonadati</taxon>
        <taxon>Planctomycetota</taxon>
        <taxon>Planctomycetia</taxon>
        <taxon>Gemmatales</taxon>
        <taxon>Gemmataceae</taxon>
        <taxon>Tuwongella</taxon>
    </lineage>
</organism>
<dbReference type="KEGG" id="tim:GMBLW1_49350"/>
<dbReference type="AlphaFoldDB" id="A0A6C2YRG8"/>
<name>A0A6C2YRG8_9BACT</name>
<dbReference type="EMBL" id="LR586016">
    <property type="protein sequence ID" value="VIP04258.1"/>
    <property type="molecule type" value="Genomic_DNA"/>
</dbReference>
<evidence type="ECO:0000313" key="3">
    <source>
        <dbReference type="Proteomes" id="UP000464378"/>
    </source>
</evidence>
<accession>A0A6C2YRG8</accession>
<feature type="transmembrane region" description="Helical" evidence="1">
    <location>
        <begin position="6"/>
        <end position="26"/>
    </location>
</feature>
<sequence>MSSDLLGYCGLGLVCLGVIFAFALACERV</sequence>
<protein>
    <submittedName>
        <fullName evidence="2">Uncharacterized protein</fullName>
    </submittedName>
</protein>
<proteinExistence type="predicted"/>
<reference evidence="2" key="1">
    <citation type="submission" date="2019-04" db="EMBL/GenBank/DDBJ databases">
        <authorList>
            <consortium name="Science for Life Laboratories"/>
        </authorList>
    </citation>
    <scope>NUCLEOTIDE SEQUENCE</scope>
    <source>
        <strain evidence="2">MBLW1</strain>
    </source>
</reference>
<keyword evidence="3" id="KW-1185">Reference proteome</keyword>
<gene>
    <name evidence="2" type="ORF">GMBLW1_49350</name>
</gene>
<keyword evidence="1" id="KW-0812">Transmembrane</keyword>
<dbReference type="EMBL" id="LR593887">
    <property type="protein sequence ID" value="VTS05879.1"/>
    <property type="molecule type" value="Genomic_DNA"/>
</dbReference>
<keyword evidence="1" id="KW-0472">Membrane</keyword>
<keyword evidence="1" id="KW-1133">Transmembrane helix</keyword>
<dbReference type="Proteomes" id="UP000464378">
    <property type="component" value="Chromosome"/>
</dbReference>